<evidence type="ECO:0000313" key="9">
    <source>
        <dbReference type="Proteomes" id="UP000515292"/>
    </source>
</evidence>
<evidence type="ECO:0000256" key="3">
    <source>
        <dbReference type="ARBA" id="ARBA00022491"/>
    </source>
</evidence>
<dbReference type="GO" id="GO:0008657">
    <property type="term" value="F:DNA topoisomerase type II (double strand cut, ATP-hydrolyzing) inhibitor activity"/>
    <property type="evidence" value="ECO:0007669"/>
    <property type="project" value="InterPro"/>
</dbReference>
<dbReference type="EMBL" id="CP059851">
    <property type="protein sequence ID" value="QMW23507.1"/>
    <property type="molecule type" value="Genomic_DNA"/>
</dbReference>
<keyword evidence="9" id="KW-1185">Reference proteome</keyword>
<reference evidence="8 9" key="1">
    <citation type="submission" date="2020-07" db="EMBL/GenBank/DDBJ databases">
        <title>Complete genome sequence for Sandaracinobacter sp. M6.</title>
        <authorList>
            <person name="Tang Y."/>
            <person name="Liu Q."/>
            <person name="Guo Z."/>
            <person name="Lei P."/>
            <person name="Huang B."/>
        </authorList>
    </citation>
    <scope>NUCLEOTIDE SEQUENCE [LARGE SCALE GENOMIC DNA]</scope>
    <source>
        <strain evidence="8 9">M6</strain>
    </source>
</reference>
<dbReference type="Pfam" id="PF01845">
    <property type="entry name" value="CcdB"/>
    <property type="match status" value="1"/>
</dbReference>
<dbReference type="InterPro" id="IPR011067">
    <property type="entry name" value="Plasmid_toxin/cell-grow_inhib"/>
</dbReference>
<organism evidence="8 9">
    <name type="scientific">Sandaracinobacteroides saxicola</name>
    <dbReference type="NCBI Taxonomy" id="2759707"/>
    <lineage>
        <taxon>Bacteria</taxon>
        <taxon>Pseudomonadati</taxon>
        <taxon>Pseudomonadota</taxon>
        <taxon>Alphaproteobacteria</taxon>
        <taxon>Sphingomonadales</taxon>
        <taxon>Sphingosinicellaceae</taxon>
        <taxon>Sandaracinobacteroides</taxon>
    </lineage>
</organism>
<name>A0A7G5IJG5_9SPHN</name>
<gene>
    <name evidence="8" type="ORF">H3309_03120</name>
</gene>
<sequence length="99" mass="10953">MAQFDVFRLDADTMVVDVQSDFHEGLRSRLTVPVQEVDVAGHRAKTRLNPIVVMNGQNFVVMTEWAASVPDGLLRQPVGSLADHRDVIIGAFDMLLTGF</sequence>
<keyword evidence="4" id="KW-0805">Transcription regulation</keyword>
<dbReference type="KEGG" id="sand:H3309_03120"/>
<dbReference type="AlphaFoldDB" id="A0A7G5IJG5"/>
<evidence type="ECO:0000256" key="7">
    <source>
        <dbReference type="ARBA" id="ARBA00033135"/>
    </source>
</evidence>
<evidence type="ECO:0000256" key="6">
    <source>
        <dbReference type="ARBA" id="ARBA00029628"/>
    </source>
</evidence>
<protein>
    <recommendedName>
        <fullName evidence="2">Toxin CcdB</fullName>
    </recommendedName>
    <alternativeName>
        <fullName evidence="7">Cytotoxic protein CcdB</fullName>
    </alternativeName>
    <alternativeName>
        <fullName evidence="6">Protein LetD</fullName>
    </alternativeName>
</protein>
<dbReference type="GO" id="GO:0006276">
    <property type="term" value="P:plasmid maintenance"/>
    <property type="evidence" value="ECO:0007669"/>
    <property type="project" value="InterPro"/>
</dbReference>
<accession>A0A7G5IJG5</accession>
<proteinExistence type="inferred from homology"/>
<dbReference type="RefSeq" id="WP_182297330.1">
    <property type="nucleotide sequence ID" value="NZ_CP059851.1"/>
</dbReference>
<dbReference type="InterPro" id="IPR002712">
    <property type="entry name" value="CcdB"/>
</dbReference>
<evidence type="ECO:0000256" key="2">
    <source>
        <dbReference type="ARBA" id="ARBA00015075"/>
    </source>
</evidence>
<dbReference type="Gene3D" id="2.30.30.110">
    <property type="match status" value="1"/>
</dbReference>
<dbReference type="Proteomes" id="UP000515292">
    <property type="component" value="Chromosome"/>
</dbReference>
<evidence type="ECO:0000256" key="5">
    <source>
        <dbReference type="ARBA" id="ARBA00023163"/>
    </source>
</evidence>
<evidence type="ECO:0000256" key="4">
    <source>
        <dbReference type="ARBA" id="ARBA00023015"/>
    </source>
</evidence>
<keyword evidence="3" id="KW-0678">Repressor</keyword>
<evidence type="ECO:0000256" key="1">
    <source>
        <dbReference type="ARBA" id="ARBA00005230"/>
    </source>
</evidence>
<dbReference type="SUPFAM" id="SSF50118">
    <property type="entry name" value="Cell growth inhibitor/plasmid maintenance toxic component"/>
    <property type="match status" value="1"/>
</dbReference>
<comment type="similarity">
    <text evidence="1">Belongs to the CcdB toxin family.</text>
</comment>
<keyword evidence="5" id="KW-0804">Transcription</keyword>
<evidence type="ECO:0000313" key="8">
    <source>
        <dbReference type="EMBL" id="QMW23507.1"/>
    </source>
</evidence>